<feature type="compositionally biased region" description="Pro residues" evidence="1">
    <location>
        <begin position="810"/>
        <end position="819"/>
    </location>
</feature>
<feature type="compositionally biased region" description="Polar residues" evidence="1">
    <location>
        <begin position="785"/>
        <end position="802"/>
    </location>
</feature>
<feature type="compositionally biased region" description="Polar residues" evidence="1">
    <location>
        <begin position="339"/>
        <end position="349"/>
    </location>
</feature>
<feature type="compositionally biased region" description="Gly residues" evidence="1">
    <location>
        <begin position="970"/>
        <end position="979"/>
    </location>
</feature>
<keyword evidence="4" id="KW-1185">Reference proteome</keyword>
<feature type="compositionally biased region" description="Polar residues" evidence="1">
    <location>
        <begin position="910"/>
        <end position="926"/>
    </location>
</feature>
<keyword evidence="2" id="KW-1133">Transmembrane helix</keyword>
<name>A0A2H6K8S9_9APIC</name>
<dbReference type="VEuPathDB" id="PiroplasmaDB:BOVATA_008980"/>
<proteinExistence type="predicted"/>
<feature type="compositionally biased region" description="Polar residues" evidence="1">
    <location>
        <begin position="711"/>
        <end position="728"/>
    </location>
</feature>
<feature type="compositionally biased region" description="Polar residues" evidence="1">
    <location>
        <begin position="449"/>
        <end position="471"/>
    </location>
</feature>
<feature type="transmembrane region" description="Helical" evidence="2">
    <location>
        <begin position="1550"/>
        <end position="1570"/>
    </location>
</feature>
<evidence type="ECO:0000313" key="4">
    <source>
        <dbReference type="Proteomes" id="UP000236319"/>
    </source>
</evidence>
<sequence>MVGHTVVTPAVTLWLLPSKKFSKKKDDTAKNVFRDVFATSVLTTTSGTQISNTANALALVNLFCEIVVEADKNVNREKFKTHVQSENGCIHWDFLKNHCSSLISQLGKLFNEKAFSFTGYGRKREDLNKEKFAEKTANWLRENLEKVRGNLEKIQQFESEHDGHANEFARLPKHHTMLQEYYAALGPYFTKNLFPYGFTFYGEKEYLRENAPYELLRAEDNGNLVELKKILDGKGCPAPPPKPRPRPAPAPRPPNPAPQPGRARTPGRRTSGPSSYGGWSSVGSLVSGARRGSDRGIRPNRRGAGSGAPSDRGRGPGVKGAVGAKSAQRGRHPGRPMSTKPQHAQSQNDSQRHSQQHPPPAASSAPRVADPPAEQLPTSDRLVSQAPVQAQSSASSSSSSSSSVTIIGDQDLGPQAAASGHSQGSSQTSMGSTVTLPHASPLLEPGKQSGPSQDSMQPGTSDPLSSGSTYSGGVASTRHSPQSTPVSQYNKDVGMGSISQPSHTLPSDSGAGERVGPGGAPSTGGSLTAAAKDTVPTASEPVAPLSVDPRQTPSIHRQNSLSHGDGDPGRVGSSLPQAGSSHDGPPVAVDTPVDQAPGPDSMVASGIHPSVSSNAMNSQTSNVQSPDSLSSVVPPPGGDQGRDRQTLSSNPAQRISHQPSDVGSAHQGTSVADHLPSAVSSADSGVGGGAGGGGSSAGGTDGDSQVDVHSRQSPKASQPSVQHHTPSHSPRDSASDIADSPGDRGLALQSPPLINPQGDTGDASGHSPASIPRPPGLDPLGESQDLATRVQQLTQVQGNGPLSQPGPALHVPPPPPSAPNPITAAEPLSSQHSVHGPMKSKDLQDPPVMQTPGPNLMGDTDHTGPLNQHVSSSSTVAHDPAGKSRNGDLDPTSGKLQSPQPDDIHGAALTQPSSVSGSKSSLTAVSPSGGGKDPDNQVSLLVPVLPHAKTSKVIPATLPITSPGLPPGQKIGGDAGSGSPGATIGDPNLQNRQTVDNNLSSSGTSMNSGSDSSHQIPPQTSMPDPPRIELEIEKFYTPEMIYGADTFQGEPLPAAEHKRIVSPSDTYSDIPPHAPFPETFYPKITGVVFEDKCLPPWITNTHNDNLQEFPDTELFPSEAPRTVKEMLIWLVGLQNPKHHVAMEKCIKTAFGSMPDATLGDHKLSVNDAEITPKQVLDALKLTAMFAASVLSTIEPAWKGNTTLSATLKLKGSDQSKDPDCCTLLCRLRDYVYACCHQLAFLKSQCSREQSHGGWQNHEYGHGVSPQKSPLQAFLTDAHDSKFTTYPFDPCNVCLKSRVRMGFRADDLPDKLETGNVLLTILSPSCGGEDPLLTLSSYLSCLTRRTPRTTGELVSFFHNFGNSLHDAASILSKLGSALSTRHGHYPDWDILAADDLQVIKYARDSAPPTSNHAKGHPRTLSTLVGCGIDNSNCPQHMTPITYRAYALYSPSFVHHYLSWTVYLPDRLWESLQRMSVDLQDHVGIKCAPLYACQAALPLLYSHGFTPPEVASRASVTCSKVVAKLEEVVSGQPIASLMTAMDDFLYGIRMPFLYTLLTLWSIAALYIAYTTLYRLDVMHIRSHLLRSKVSHLIDVKALLSTGRKMLSLYRDVDYFDDDPVG</sequence>
<feature type="compositionally biased region" description="Low complexity" evidence="1">
    <location>
        <begin position="1000"/>
        <end position="1013"/>
    </location>
</feature>
<feature type="compositionally biased region" description="Gly residues" evidence="1">
    <location>
        <begin position="685"/>
        <end position="701"/>
    </location>
</feature>
<dbReference type="Proteomes" id="UP000236319">
    <property type="component" value="Unassembled WGS sequence"/>
</dbReference>
<feature type="compositionally biased region" description="Polar residues" evidence="1">
    <location>
        <begin position="646"/>
        <end position="670"/>
    </location>
</feature>
<feature type="compositionally biased region" description="Pro residues" evidence="1">
    <location>
        <begin position="237"/>
        <end position="259"/>
    </location>
</feature>
<feature type="region of interest" description="Disordered" evidence="1">
    <location>
        <begin position="231"/>
        <end position="941"/>
    </location>
</feature>
<evidence type="ECO:0000313" key="3">
    <source>
        <dbReference type="EMBL" id="GBE59405.1"/>
    </source>
</evidence>
<feature type="compositionally biased region" description="Low complexity" evidence="1">
    <location>
        <begin position="383"/>
        <end position="404"/>
    </location>
</feature>
<feature type="compositionally biased region" description="Polar residues" evidence="1">
    <location>
        <begin position="610"/>
        <end position="624"/>
    </location>
</feature>
<dbReference type="RefSeq" id="XP_028865648.1">
    <property type="nucleotide sequence ID" value="XM_029009815.1"/>
</dbReference>
<feature type="compositionally biased region" description="Polar residues" evidence="1">
    <location>
        <begin position="477"/>
        <end position="490"/>
    </location>
</feature>
<feature type="compositionally biased region" description="Polar residues" evidence="1">
    <location>
        <begin position="497"/>
        <end position="507"/>
    </location>
</feature>
<reference evidence="3 4" key="1">
    <citation type="journal article" date="2017" name="BMC Genomics">
        <title>Whole-genome assembly of Babesia ovata and comparative genomics between closely related pathogens.</title>
        <authorList>
            <person name="Yamagishi J."/>
            <person name="Asada M."/>
            <person name="Hakimi H."/>
            <person name="Tanaka T.Q."/>
            <person name="Sugimoto C."/>
            <person name="Kawazu S."/>
        </authorList>
    </citation>
    <scope>NUCLEOTIDE SEQUENCE [LARGE SCALE GENOMIC DNA]</scope>
    <source>
        <strain evidence="3 4">Miyake</strain>
    </source>
</reference>
<feature type="compositionally biased region" description="Polar residues" evidence="1">
    <location>
        <begin position="549"/>
        <end position="562"/>
    </location>
</feature>
<keyword evidence="2" id="KW-0812">Transmembrane</keyword>
<evidence type="ECO:0000256" key="1">
    <source>
        <dbReference type="SAM" id="MobiDB-lite"/>
    </source>
</evidence>
<feature type="compositionally biased region" description="Low complexity" evidence="1">
    <location>
        <begin position="362"/>
        <end position="373"/>
    </location>
</feature>
<dbReference type="EMBL" id="BDSA01000001">
    <property type="protein sequence ID" value="GBE59405.1"/>
    <property type="molecule type" value="Genomic_DNA"/>
</dbReference>
<protein>
    <submittedName>
        <fullName evidence="3">Ribosome-binding protein 1</fullName>
    </submittedName>
</protein>
<feature type="compositionally biased region" description="Polar residues" evidence="1">
    <location>
        <begin position="988"/>
        <end position="999"/>
    </location>
</feature>
<keyword evidence="2" id="KW-0472">Membrane</keyword>
<feature type="compositionally biased region" description="Polar residues" evidence="1">
    <location>
        <begin position="865"/>
        <end position="876"/>
    </location>
</feature>
<feature type="compositionally biased region" description="Gly residues" evidence="1">
    <location>
        <begin position="513"/>
        <end position="522"/>
    </location>
</feature>
<accession>A0A2H6K8S9</accession>
<comment type="caution">
    <text evidence="3">The sequence shown here is derived from an EMBL/GenBank/DDBJ whole genome shotgun (WGS) entry which is preliminary data.</text>
</comment>
<feature type="region of interest" description="Disordered" evidence="1">
    <location>
        <begin position="957"/>
        <end position="1026"/>
    </location>
</feature>
<organism evidence="3 4">
    <name type="scientific">Babesia ovata</name>
    <dbReference type="NCBI Taxonomy" id="189622"/>
    <lineage>
        <taxon>Eukaryota</taxon>
        <taxon>Sar</taxon>
        <taxon>Alveolata</taxon>
        <taxon>Apicomplexa</taxon>
        <taxon>Aconoidasida</taxon>
        <taxon>Piroplasmida</taxon>
        <taxon>Babesiidae</taxon>
        <taxon>Babesia</taxon>
    </lineage>
</organism>
<feature type="compositionally biased region" description="Low complexity" evidence="1">
    <location>
        <begin position="415"/>
        <end position="435"/>
    </location>
</feature>
<dbReference type="GeneID" id="39873175"/>
<feature type="compositionally biased region" description="Low complexity" evidence="1">
    <location>
        <begin position="271"/>
        <end position="288"/>
    </location>
</feature>
<gene>
    <name evidence="3" type="ORF">BOVATA_008980</name>
</gene>
<evidence type="ECO:0000256" key="2">
    <source>
        <dbReference type="SAM" id="Phobius"/>
    </source>
</evidence>